<name>A0A839JXK2_9FIRM</name>
<dbReference type="Pfam" id="PF12833">
    <property type="entry name" value="HTH_18"/>
    <property type="match status" value="1"/>
</dbReference>
<evidence type="ECO:0000259" key="4">
    <source>
        <dbReference type="PROSITE" id="PS01124"/>
    </source>
</evidence>
<dbReference type="AlphaFoldDB" id="A0A839JXK2"/>
<gene>
    <name evidence="5" type="ORF">H0486_05890</name>
</gene>
<comment type="caution">
    <text evidence="5">The sequence shown here is derived from an EMBL/GenBank/DDBJ whole genome shotgun (WGS) entry which is preliminary data.</text>
</comment>
<sequence>MLVGTKGIEYYTDYVTPINYYDDDAVLFEKNADCYRLVFIESGNGSLYINNNRITIVPLTILCLNERDTVTNIDFECSEIHILCFLPSAINSRITLENAMSTEGLTTSDVQDRQFFLPFIVHNDTYNISAYITVDIGLRLKGILNSLKEQLFIQSDSWPCLTRSYFLELLFLVERTFGTDKNENKKSNQSSLANNVLHYLHNNYYNKIKIDDLAKQFHTNRTTLSKEFKRVTGMTIISYLLKIRVQIAAGMLRDTTLNVEMIMDRVGFHNNTHFNKVFKEYNHCLPKEYRKKFEPYP</sequence>
<feature type="domain" description="HTH araC/xylS-type" evidence="4">
    <location>
        <begin position="194"/>
        <end position="292"/>
    </location>
</feature>
<dbReference type="PANTHER" id="PTHR43280:SF28">
    <property type="entry name" value="HTH-TYPE TRANSCRIPTIONAL ACTIVATOR RHAS"/>
    <property type="match status" value="1"/>
</dbReference>
<evidence type="ECO:0000313" key="6">
    <source>
        <dbReference type="Proteomes" id="UP000574276"/>
    </source>
</evidence>
<keyword evidence="2" id="KW-0238">DNA-binding</keyword>
<dbReference type="SMART" id="SM00342">
    <property type="entry name" value="HTH_ARAC"/>
    <property type="match status" value="1"/>
</dbReference>
<keyword evidence="1" id="KW-0805">Transcription regulation</keyword>
<dbReference type="GO" id="GO:0003700">
    <property type="term" value="F:DNA-binding transcription factor activity"/>
    <property type="evidence" value="ECO:0007669"/>
    <property type="project" value="InterPro"/>
</dbReference>
<dbReference type="RefSeq" id="WP_228352129.1">
    <property type="nucleotide sequence ID" value="NZ_JACEGA010000001.1"/>
</dbReference>
<dbReference type="GO" id="GO:0043565">
    <property type="term" value="F:sequence-specific DNA binding"/>
    <property type="evidence" value="ECO:0007669"/>
    <property type="project" value="InterPro"/>
</dbReference>
<dbReference type="Gene3D" id="1.10.10.60">
    <property type="entry name" value="Homeodomain-like"/>
    <property type="match status" value="2"/>
</dbReference>
<keyword evidence="3" id="KW-0804">Transcription</keyword>
<dbReference type="EMBL" id="JACEGA010000001">
    <property type="protein sequence ID" value="MBB2182405.1"/>
    <property type="molecule type" value="Genomic_DNA"/>
</dbReference>
<dbReference type="Proteomes" id="UP000574276">
    <property type="component" value="Unassembled WGS sequence"/>
</dbReference>
<evidence type="ECO:0000256" key="2">
    <source>
        <dbReference type="ARBA" id="ARBA00023125"/>
    </source>
</evidence>
<evidence type="ECO:0000313" key="5">
    <source>
        <dbReference type="EMBL" id="MBB2182405.1"/>
    </source>
</evidence>
<dbReference type="PROSITE" id="PS01124">
    <property type="entry name" value="HTH_ARAC_FAMILY_2"/>
    <property type="match status" value="1"/>
</dbReference>
<evidence type="ECO:0000256" key="1">
    <source>
        <dbReference type="ARBA" id="ARBA00023015"/>
    </source>
</evidence>
<protein>
    <submittedName>
        <fullName evidence="5">Helix-turn-helix transcriptional regulator</fullName>
    </submittedName>
</protein>
<evidence type="ECO:0000256" key="3">
    <source>
        <dbReference type="ARBA" id="ARBA00023163"/>
    </source>
</evidence>
<proteinExistence type="predicted"/>
<keyword evidence="6" id="KW-1185">Reference proteome</keyword>
<dbReference type="SUPFAM" id="SSF46689">
    <property type="entry name" value="Homeodomain-like"/>
    <property type="match status" value="2"/>
</dbReference>
<dbReference type="PANTHER" id="PTHR43280">
    <property type="entry name" value="ARAC-FAMILY TRANSCRIPTIONAL REGULATOR"/>
    <property type="match status" value="1"/>
</dbReference>
<accession>A0A839JXK2</accession>
<dbReference type="InterPro" id="IPR018060">
    <property type="entry name" value="HTH_AraC"/>
</dbReference>
<dbReference type="InterPro" id="IPR009057">
    <property type="entry name" value="Homeodomain-like_sf"/>
</dbReference>
<reference evidence="5 6" key="1">
    <citation type="submission" date="2020-07" db="EMBL/GenBank/DDBJ databases">
        <title>Characterization and genome sequencing of isolate MD1, a novel member within the family Lachnospiraceae.</title>
        <authorList>
            <person name="Rettenmaier R."/>
            <person name="Di Bello L."/>
            <person name="Zinser C."/>
            <person name="Scheitz K."/>
            <person name="Liebl W."/>
            <person name="Zverlov V."/>
        </authorList>
    </citation>
    <scope>NUCLEOTIDE SEQUENCE [LARGE SCALE GENOMIC DNA]</scope>
    <source>
        <strain evidence="5 6">MD1</strain>
    </source>
</reference>
<organism evidence="5 6">
    <name type="scientific">Variimorphobacter saccharofermentans</name>
    <dbReference type="NCBI Taxonomy" id="2755051"/>
    <lineage>
        <taxon>Bacteria</taxon>
        <taxon>Bacillati</taxon>
        <taxon>Bacillota</taxon>
        <taxon>Clostridia</taxon>
        <taxon>Lachnospirales</taxon>
        <taxon>Lachnospiraceae</taxon>
        <taxon>Variimorphobacter</taxon>
    </lineage>
</organism>